<dbReference type="InterPro" id="IPR001853">
    <property type="entry name" value="DSBA-like_thioredoxin_dom"/>
</dbReference>
<dbReference type="Proteomes" id="UP000032066">
    <property type="component" value="Unassembled WGS sequence"/>
</dbReference>
<dbReference type="InterPro" id="IPR011990">
    <property type="entry name" value="TPR-like_helical_dom_sf"/>
</dbReference>
<sequence length="338" mass="35925">MRIEIWADVVCPWAYIGKRRLDKALAGWDGEPVELVWRPFRIDPTAPVPATSHEGSTEDELLRDLGILGDRDDAEAAQACAVGPAATVPQTPPIAEIAAAEGLGSTWGAAWRASSHDAHRLLALAHRHGGAELQHPLAEAVMKAHFIEGRDISLAETLGQLAADAGFPEAAALLADGAADQQVKELLLIGKARGVATSPTLVVGDRALSGAQSPETVTRFLRDAAGQPHRRLPAEVERLRYADALLDKRDPLGALTLLQPLLTEHGDEPSVQLLAARGYFASAQLGRAAAVLEELVAHAPDDSYARLLLGRTLTRQGRTEEAAVHLALAAAMTPEYAT</sequence>
<dbReference type="PATRIC" id="fig|2064.6.peg.1004"/>
<dbReference type="Gene3D" id="1.25.40.10">
    <property type="entry name" value="Tetratricopeptide repeat domain"/>
    <property type="match status" value="1"/>
</dbReference>
<dbReference type="STRING" id="2064.TR51_04520"/>
<comment type="caution">
    <text evidence="2">The sequence shown here is derived from an EMBL/GenBank/DDBJ whole genome shotgun (WGS) entry which is preliminary data.</text>
</comment>
<dbReference type="RefSeq" id="WP_043908130.1">
    <property type="nucleotide sequence ID" value="NZ_JXZB01000001.1"/>
</dbReference>
<evidence type="ECO:0000313" key="2">
    <source>
        <dbReference type="EMBL" id="KIQ66741.1"/>
    </source>
</evidence>
<accession>A0A0D0P596</accession>
<name>A0A0D0P596_KITGR</name>
<dbReference type="Pfam" id="PF01323">
    <property type="entry name" value="DSBA"/>
    <property type="match status" value="1"/>
</dbReference>
<proteinExistence type="predicted"/>
<dbReference type="PANTHER" id="PTHR13887">
    <property type="entry name" value="GLUTATHIONE S-TRANSFERASE KAPPA"/>
    <property type="match status" value="1"/>
</dbReference>
<evidence type="ECO:0000313" key="3">
    <source>
        <dbReference type="Proteomes" id="UP000032066"/>
    </source>
</evidence>
<dbReference type="SUPFAM" id="SSF52833">
    <property type="entry name" value="Thioredoxin-like"/>
    <property type="match status" value="1"/>
</dbReference>
<dbReference type="InterPro" id="IPR036249">
    <property type="entry name" value="Thioredoxin-like_sf"/>
</dbReference>
<keyword evidence="3" id="KW-1185">Reference proteome</keyword>
<organism evidence="2 3">
    <name type="scientific">Kitasatospora griseola</name>
    <name type="common">Streptomyces griseolosporeus</name>
    <dbReference type="NCBI Taxonomy" id="2064"/>
    <lineage>
        <taxon>Bacteria</taxon>
        <taxon>Bacillati</taxon>
        <taxon>Actinomycetota</taxon>
        <taxon>Actinomycetes</taxon>
        <taxon>Kitasatosporales</taxon>
        <taxon>Streptomycetaceae</taxon>
        <taxon>Kitasatospora</taxon>
    </lineage>
</organism>
<dbReference type="CDD" id="cd03024">
    <property type="entry name" value="DsbA_FrnE"/>
    <property type="match status" value="1"/>
</dbReference>
<dbReference type="EMBL" id="JXZB01000001">
    <property type="protein sequence ID" value="KIQ66741.1"/>
    <property type="molecule type" value="Genomic_DNA"/>
</dbReference>
<protein>
    <submittedName>
        <fullName evidence="2">DSBA oxidoreductase</fullName>
    </submittedName>
</protein>
<dbReference type="SUPFAM" id="SSF48452">
    <property type="entry name" value="TPR-like"/>
    <property type="match status" value="1"/>
</dbReference>
<reference evidence="2 3" key="1">
    <citation type="submission" date="2015-02" db="EMBL/GenBank/DDBJ databases">
        <title>Draft genome sequence of Kitasatospora griseola MF730-N6, a bafilomycin, terpentecin and satosporin producer.</title>
        <authorList>
            <person name="Arens J.C."/>
            <person name="Haltli B."/>
            <person name="Kerr R.G."/>
        </authorList>
    </citation>
    <scope>NUCLEOTIDE SEQUENCE [LARGE SCALE GENOMIC DNA]</scope>
    <source>
        <strain evidence="2 3">MF730-N6</strain>
    </source>
</reference>
<dbReference type="PANTHER" id="PTHR13887:SF41">
    <property type="entry name" value="THIOREDOXIN SUPERFAMILY PROTEIN"/>
    <property type="match status" value="1"/>
</dbReference>
<feature type="domain" description="DSBA-like thioredoxin" evidence="1">
    <location>
        <begin position="3"/>
        <end position="220"/>
    </location>
</feature>
<dbReference type="GO" id="GO:0016491">
    <property type="term" value="F:oxidoreductase activity"/>
    <property type="evidence" value="ECO:0007669"/>
    <property type="project" value="InterPro"/>
</dbReference>
<gene>
    <name evidence="2" type="ORF">TR51_04520</name>
</gene>
<dbReference type="AlphaFoldDB" id="A0A0D0P596"/>
<dbReference type="Gene3D" id="3.40.30.10">
    <property type="entry name" value="Glutaredoxin"/>
    <property type="match status" value="1"/>
</dbReference>
<evidence type="ECO:0000259" key="1">
    <source>
        <dbReference type="Pfam" id="PF01323"/>
    </source>
</evidence>
<dbReference type="OrthoDB" id="9799122at2"/>
<dbReference type="Pfam" id="PF14559">
    <property type="entry name" value="TPR_19"/>
    <property type="match status" value="1"/>
</dbReference>